<accession>A0A1E4TY22</accession>
<dbReference type="AlphaFoldDB" id="A0A1E4TY22"/>
<dbReference type="InterPro" id="IPR046869">
    <property type="entry name" value="SLM1/RGC1-like_PH"/>
</dbReference>
<dbReference type="PANTHER" id="PTHR31941">
    <property type="entry name" value="CYTOSKELETAL SIGNALING PROTEIN SLM1"/>
    <property type="match status" value="1"/>
</dbReference>
<keyword evidence="4" id="KW-1185">Reference proteome</keyword>
<evidence type="ECO:0000256" key="1">
    <source>
        <dbReference type="SAM" id="MobiDB-lite"/>
    </source>
</evidence>
<dbReference type="InterPro" id="IPR011993">
    <property type="entry name" value="PH-like_dom_sf"/>
</dbReference>
<dbReference type="SUPFAM" id="SSF50729">
    <property type="entry name" value="PH domain-like"/>
    <property type="match status" value="1"/>
</dbReference>
<reference evidence="4" key="1">
    <citation type="submission" date="2016-05" db="EMBL/GenBank/DDBJ databases">
        <title>Comparative genomics of biotechnologically important yeasts.</title>
        <authorList>
            <consortium name="DOE Joint Genome Institute"/>
            <person name="Riley R."/>
            <person name="Haridas S."/>
            <person name="Wolfe K.H."/>
            <person name="Lopes M.R."/>
            <person name="Hittinger C.T."/>
            <person name="Goker M."/>
            <person name="Salamov A."/>
            <person name="Wisecaver J."/>
            <person name="Long T.M."/>
            <person name="Aerts A.L."/>
            <person name="Barry K."/>
            <person name="Choi C."/>
            <person name="Clum A."/>
            <person name="Coughlan A.Y."/>
            <person name="Deshpande S."/>
            <person name="Douglass A.P."/>
            <person name="Hanson S.J."/>
            <person name="Klenk H.-P."/>
            <person name="Labutti K."/>
            <person name="Lapidus A."/>
            <person name="Lindquist E."/>
            <person name="Lipzen A."/>
            <person name="Meier-Kolthoff J.P."/>
            <person name="Ohm R.A."/>
            <person name="Otillar R.P."/>
            <person name="Pangilinan J."/>
            <person name="Peng Y."/>
            <person name="Rokas A."/>
            <person name="Rosa C.A."/>
            <person name="Scheuner C."/>
            <person name="Sibirny A.A."/>
            <person name="Slot J.C."/>
            <person name="Stielow J.B."/>
            <person name="Sun H."/>
            <person name="Kurtzman C.P."/>
            <person name="Blackwell M."/>
            <person name="Grigoriev I.V."/>
            <person name="Jeffries T.W."/>
        </authorList>
    </citation>
    <scope>NUCLEOTIDE SEQUENCE [LARGE SCALE GENOMIC DNA]</scope>
    <source>
        <strain evidence="4">NRRL Y-2460</strain>
    </source>
</reference>
<feature type="domain" description="PH" evidence="2">
    <location>
        <begin position="76"/>
        <end position="175"/>
    </location>
</feature>
<protein>
    <recommendedName>
        <fullName evidence="2">PH domain-containing protein</fullName>
    </recommendedName>
</protein>
<dbReference type="SMART" id="SM00233">
    <property type="entry name" value="PH"/>
    <property type="match status" value="1"/>
</dbReference>
<feature type="region of interest" description="Disordered" evidence="1">
    <location>
        <begin position="348"/>
        <end position="431"/>
    </location>
</feature>
<dbReference type="Proteomes" id="UP000094236">
    <property type="component" value="Unassembled WGS sequence"/>
</dbReference>
<dbReference type="Gene3D" id="2.30.29.30">
    <property type="entry name" value="Pleckstrin-homology domain (PH domain)/Phosphotyrosine-binding domain (PTB)"/>
    <property type="match status" value="1"/>
</dbReference>
<proteinExistence type="predicted"/>
<feature type="compositionally biased region" description="Polar residues" evidence="1">
    <location>
        <begin position="402"/>
        <end position="426"/>
    </location>
</feature>
<feature type="compositionally biased region" description="Polar residues" evidence="1">
    <location>
        <begin position="231"/>
        <end position="246"/>
    </location>
</feature>
<organism evidence="3 4">
    <name type="scientific">Pachysolen tannophilus NRRL Y-2460</name>
    <dbReference type="NCBI Taxonomy" id="669874"/>
    <lineage>
        <taxon>Eukaryota</taxon>
        <taxon>Fungi</taxon>
        <taxon>Dikarya</taxon>
        <taxon>Ascomycota</taxon>
        <taxon>Saccharomycotina</taxon>
        <taxon>Pichiomycetes</taxon>
        <taxon>Pachysolenaceae</taxon>
        <taxon>Pachysolen</taxon>
    </lineage>
</organism>
<feature type="region of interest" description="Disordered" evidence="1">
    <location>
        <begin position="201"/>
        <end position="320"/>
    </location>
</feature>
<feature type="compositionally biased region" description="Polar residues" evidence="1">
    <location>
        <begin position="278"/>
        <end position="290"/>
    </location>
</feature>
<dbReference type="PROSITE" id="PS50003">
    <property type="entry name" value="PH_DOMAIN"/>
    <property type="match status" value="1"/>
</dbReference>
<evidence type="ECO:0000313" key="4">
    <source>
        <dbReference type="Proteomes" id="UP000094236"/>
    </source>
</evidence>
<dbReference type="EMBL" id="KV454012">
    <property type="protein sequence ID" value="ODV96624.1"/>
    <property type="molecule type" value="Genomic_DNA"/>
</dbReference>
<dbReference type="STRING" id="669874.A0A1E4TY22"/>
<evidence type="ECO:0000259" key="2">
    <source>
        <dbReference type="PROSITE" id="PS50003"/>
    </source>
</evidence>
<feature type="compositionally biased region" description="Low complexity" evidence="1">
    <location>
        <begin position="212"/>
        <end position="230"/>
    </location>
</feature>
<dbReference type="InterPro" id="IPR001849">
    <property type="entry name" value="PH_domain"/>
</dbReference>
<name>A0A1E4TY22_PACTA</name>
<feature type="compositionally biased region" description="Low complexity" evidence="1">
    <location>
        <begin position="256"/>
        <end position="273"/>
    </location>
</feature>
<gene>
    <name evidence="3" type="ORF">PACTADRAFT_48454</name>
</gene>
<dbReference type="Pfam" id="PF20399">
    <property type="entry name" value="PH_20"/>
    <property type="match status" value="1"/>
</dbReference>
<dbReference type="OrthoDB" id="5598057at2759"/>
<feature type="compositionally biased region" description="Polar residues" evidence="1">
    <location>
        <begin position="349"/>
        <end position="364"/>
    </location>
</feature>
<dbReference type="PANTHER" id="PTHR31941:SF15">
    <property type="entry name" value="ACTIVATOR OF SKN7 PROTEIN 10-RELATED"/>
    <property type="match status" value="1"/>
</dbReference>
<sequence>MKNYSKLINTEIESVKISLINDLSDNFLQNNQSIDWNYFINNDNNKNFIKIDNTDALKIKKLSDISYPYQQKLLGKCIRSGYLEKKSKFLKNYSRFFYVLTLNYFHEFKTNDRKKDPYPISSINLNQCVLTDYENDRKLILHTRNNNGSTMNYVFKCNDSKELTKWYNDLKELTSFNDSIERNRYFELKYKDGYNNSINSSSSASTDFTKNSGSTNQSSISGSSGDLQGSTLSLPKINNNANSSTGNFLKNHKKSSSSSSSLLQKSLNFNQSLPKPKSATNLSNLKNNALSTGSGGSSSFSDTSTLNTPGSDSTPRAEDAHKAGQITMHLNLSNQNLIPNIVVGESPSGLDTASSRSTPTNTLRVSGRPIPGEGGDYFGNIANNSTSQGEGGTRHSSLPIVASNSSNSSLTNMRNQGAATSPSGQRTPPVANKNNKKFNYRIQLPSPQGNLNQMVMHMNSNGGTPNPGNIPQTPGELPNHSVSEIINDFQHTHIDNANYDEEHNNTQ</sequence>
<evidence type="ECO:0000313" key="3">
    <source>
        <dbReference type="EMBL" id="ODV96624.1"/>
    </source>
</evidence>